<protein>
    <submittedName>
        <fullName evidence="1">Uncharacterized protein</fullName>
    </submittedName>
</protein>
<keyword evidence="2" id="KW-1185">Reference proteome</keyword>
<dbReference type="Proteomes" id="UP001626550">
    <property type="component" value="Unassembled WGS sequence"/>
</dbReference>
<dbReference type="InterPro" id="IPR014710">
    <property type="entry name" value="RmlC-like_jellyroll"/>
</dbReference>
<comment type="caution">
    <text evidence="1">The sequence shown here is derived from an EMBL/GenBank/DDBJ whole genome shotgun (WGS) entry which is preliminary data.</text>
</comment>
<reference evidence="1 2" key="1">
    <citation type="submission" date="2024-11" db="EMBL/GenBank/DDBJ databases">
        <title>Adaptive evolution of stress response genes in parasites aligns with host niche diversity.</title>
        <authorList>
            <person name="Hahn C."/>
            <person name="Resl P."/>
        </authorList>
    </citation>
    <scope>NUCLEOTIDE SEQUENCE [LARGE SCALE GENOMIC DNA]</scope>
    <source>
        <strain evidence="1">EGGRZ-B1_66</strain>
        <tissue evidence="1">Body</tissue>
    </source>
</reference>
<accession>A0ABD2Q1W8</accession>
<name>A0ABD2Q1W8_9PLAT</name>
<evidence type="ECO:0000313" key="1">
    <source>
        <dbReference type="EMBL" id="KAL3312126.1"/>
    </source>
</evidence>
<dbReference type="Gene3D" id="2.60.120.10">
    <property type="entry name" value="Jelly Rolls"/>
    <property type="match status" value="1"/>
</dbReference>
<sequence length="73" mass="8662">MDSVYDVVVKCMTKPSAERSQPELDIIYPWFVQKAPLFASLNPDIVYDIMRNCDFVTRQRDFVVIRQFEKGDW</sequence>
<evidence type="ECO:0000313" key="2">
    <source>
        <dbReference type="Proteomes" id="UP001626550"/>
    </source>
</evidence>
<dbReference type="AlphaFoldDB" id="A0ABD2Q1W8"/>
<organism evidence="1 2">
    <name type="scientific">Cichlidogyrus casuarinus</name>
    <dbReference type="NCBI Taxonomy" id="1844966"/>
    <lineage>
        <taxon>Eukaryota</taxon>
        <taxon>Metazoa</taxon>
        <taxon>Spiralia</taxon>
        <taxon>Lophotrochozoa</taxon>
        <taxon>Platyhelminthes</taxon>
        <taxon>Monogenea</taxon>
        <taxon>Monopisthocotylea</taxon>
        <taxon>Dactylogyridea</taxon>
        <taxon>Ancyrocephalidae</taxon>
        <taxon>Cichlidogyrus</taxon>
    </lineage>
</organism>
<dbReference type="EMBL" id="JBJKFK010001846">
    <property type="protein sequence ID" value="KAL3312126.1"/>
    <property type="molecule type" value="Genomic_DNA"/>
</dbReference>
<proteinExistence type="predicted"/>
<gene>
    <name evidence="1" type="ORF">Ciccas_009288</name>
</gene>